<gene>
    <name evidence="3" type="ORF">CJEDD_08175</name>
</gene>
<reference evidence="3 4" key="1">
    <citation type="submission" date="2020-10" db="EMBL/GenBank/DDBJ databases">
        <title>Complete genome sequence of Corynebacterium jeddahense DSM 45997, type strain of Corynebacterium jeddahense.</title>
        <authorList>
            <person name="Busche T."/>
            <person name="Kalinowski J."/>
            <person name="Ruckert C."/>
        </authorList>
    </citation>
    <scope>NUCLEOTIDE SEQUENCE [LARGE SCALE GENOMIC DNA]</scope>
    <source>
        <strain evidence="3 4">DSM 45997</strain>
    </source>
</reference>
<dbReference type="RefSeq" id="WP_052333876.1">
    <property type="nucleotide sequence ID" value="NZ_CBYN010000151.1"/>
</dbReference>
<feature type="compositionally biased region" description="Polar residues" evidence="1">
    <location>
        <begin position="107"/>
        <end position="119"/>
    </location>
</feature>
<protein>
    <recommendedName>
        <fullName evidence="5">Oxidoreductase</fullName>
    </recommendedName>
</protein>
<name>A0ABY7UNR6_9CORY</name>
<evidence type="ECO:0000256" key="1">
    <source>
        <dbReference type="SAM" id="MobiDB-lite"/>
    </source>
</evidence>
<evidence type="ECO:0008006" key="5">
    <source>
        <dbReference type="Google" id="ProtNLM"/>
    </source>
</evidence>
<organism evidence="3 4">
    <name type="scientific">Corynebacterium jeddahense</name>
    <dbReference type="NCBI Taxonomy" id="1414719"/>
    <lineage>
        <taxon>Bacteria</taxon>
        <taxon>Bacillati</taxon>
        <taxon>Actinomycetota</taxon>
        <taxon>Actinomycetes</taxon>
        <taxon>Mycobacteriales</taxon>
        <taxon>Corynebacteriaceae</taxon>
        <taxon>Corynebacterium</taxon>
    </lineage>
</organism>
<proteinExistence type="predicted"/>
<feature type="signal peptide" evidence="2">
    <location>
        <begin position="1"/>
        <end position="20"/>
    </location>
</feature>
<evidence type="ECO:0000313" key="4">
    <source>
        <dbReference type="Proteomes" id="UP001218071"/>
    </source>
</evidence>
<keyword evidence="2" id="KW-0732">Signal</keyword>
<feature type="chain" id="PRO_5047470229" description="Oxidoreductase" evidence="2">
    <location>
        <begin position="21"/>
        <end position="328"/>
    </location>
</feature>
<dbReference type="Proteomes" id="UP001218071">
    <property type="component" value="Chromosome"/>
</dbReference>
<feature type="region of interest" description="Disordered" evidence="1">
    <location>
        <begin position="85"/>
        <end position="128"/>
    </location>
</feature>
<accession>A0ABY7UNR6</accession>
<sequence>MLSFTRSVTRSVTRTATALAAGLVFTLAACSSESDPFDGIPAFPVDAPEVTVLNEGENPVRLAYRDQDNADGGEWSTTVAVSTGVDQHTEAPGTAVDPHAPAGGDLDTTTLPLSVTSGTAPAPGDGEQDAARQVDFTVGSGKHSDLAVGQDVAATEGFLMRWRAGEDGTVSTLKLSSPADAPERGRQAVEPTLLALVTNAVVFPQQPVGVGAVWTVASRVVGDATLQRTTTYTVTAIDGDSVSLDVSVAEQPSQRSLRIDAQAAGALDGSDVEVESAETTSQGSVVVDLAHPLPVSGQVAATTRLVYSGGDGKARVVQDTTRAVQYGV</sequence>
<dbReference type="EMBL" id="CP063194">
    <property type="protein sequence ID" value="WCZ39228.1"/>
    <property type="molecule type" value="Genomic_DNA"/>
</dbReference>
<evidence type="ECO:0000313" key="3">
    <source>
        <dbReference type="EMBL" id="WCZ39228.1"/>
    </source>
</evidence>
<keyword evidence="4" id="KW-1185">Reference proteome</keyword>
<dbReference type="PROSITE" id="PS51257">
    <property type="entry name" value="PROKAR_LIPOPROTEIN"/>
    <property type="match status" value="1"/>
</dbReference>
<evidence type="ECO:0000256" key="2">
    <source>
        <dbReference type="SAM" id="SignalP"/>
    </source>
</evidence>